<name>A0A9P0M611_ACAOB</name>
<gene>
    <name evidence="1" type="ORF">ACAOBT_LOCUS28612</name>
    <name evidence="2" type="ORF">ACAOBT_LOCUS28678</name>
</gene>
<evidence type="ECO:0000313" key="2">
    <source>
        <dbReference type="EMBL" id="CAH2005677.1"/>
    </source>
</evidence>
<organism evidence="2 3">
    <name type="scientific">Acanthoscelides obtectus</name>
    <name type="common">Bean weevil</name>
    <name type="synonym">Bruchus obtectus</name>
    <dbReference type="NCBI Taxonomy" id="200917"/>
    <lineage>
        <taxon>Eukaryota</taxon>
        <taxon>Metazoa</taxon>
        <taxon>Ecdysozoa</taxon>
        <taxon>Arthropoda</taxon>
        <taxon>Hexapoda</taxon>
        <taxon>Insecta</taxon>
        <taxon>Pterygota</taxon>
        <taxon>Neoptera</taxon>
        <taxon>Endopterygota</taxon>
        <taxon>Coleoptera</taxon>
        <taxon>Polyphaga</taxon>
        <taxon>Cucujiformia</taxon>
        <taxon>Chrysomeloidea</taxon>
        <taxon>Chrysomelidae</taxon>
        <taxon>Bruchinae</taxon>
        <taxon>Bruchini</taxon>
        <taxon>Acanthoscelides</taxon>
    </lineage>
</organism>
<proteinExistence type="predicted"/>
<protein>
    <submittedName>
        <fullName evidence="2">Uncharacterized protein</fullName>
    </submittedName>
</protein>
<accession>A0A9P0M611</accession>
<sequence>VVLEILGLDPEKTLSSIHLKKSHSIPDYSNRCRNYFSNMMTSHNHQVDSCLVDLEEKGEDCPFLWDQGDKRIFEPLGSGAKTQNSLLKFRRGNVE</sequence>
<dbReference type="Proteomes" id="UP001152888">
    <property type="component" value="Unassembled WGS sequence"/>
</dbReference>
<reference evidence="2" key="1">
    <citation type="submission" date="2022-03" db="EMBL/GenBank/DDBJ databases">
        <authorList>
            <person name="Sayadi A."/>
        </authorList>
    </citation>
    <scope>NUCLEOTIDE SEQUENCE</scope>
</reference>
<dbReference type="EMBL" id="CAKOFQ010007647">
    <property type="protein sequence ID" value="CAH2005542.1"/>
    <property type="molecule type" value="Genomic_DNA"/>
</dbReference>
<dbReference type="OrthoDB" id="447251at2759"/>
<evidence type="ECO:0000313" key="3">
    <source>
        <dbReference type="Proteomes" id="UP001152888"/>
    </source>
</evidence>
<keyword evidence="3" id="KW-1185">Reference proteome</keyword>
<dbReference type="AlphaFoldDB" id="A0A9P0M611"/>
<evidence type="ECO:0000313" key="1">
    <source>
        <dbReference type="EMBL" id="CAH2005542.1"/>
    </source>
</evidence>
<feature type="non-terminal residue" evidence="2">
    <location>
        <position position="1"/>
    </location>
</feature>
<comment type="caution">
    <text evidence="2">The sequence shown here is derived from an EMBL/GenBank/DDBJ whole genome shotgun (WGS) entry which is preliminary data.</text>
</comment>
<dbReference type="EMBL" id="CAKOFQ010007653">
    <property type="protein sequence ID" value="CAH2005677.1"/>
    <property type="molecule type" value="Genomic_DNA"/>
</dbReference>